<dbReference type="InParanoid" id="A0A409VA41"/>
<dbReference type="Proteomes" id="UP000284842">
    <property type="component" value="Unassembled WGS sequence"/>
</dbReference>
<feature type="compositionally biased region" description="Low complexity" evidence="1">
    <location>
        <begin position="263"/>
        <end position="279"/>
    </location>
</feature>
<feature type="compositionally biased region" description="Polar residues" evidence="1">
    <location>
        <begin position="221"/>
        <end position="248"/>
    </location>
</feature>
<dbReference type="STRING" id="181874.A0A409VA41"/>
<feature type="compositionally biased region" description="Low complexity" evidence="1">
    <location>
        <begin position="292"/>
        <end position="306"/>
    </location>
</feature>
<feature type="compositionally biased region" description="Polar residues" evidence="1">
    <location>
        <begin position="178"/>
        <end position="189"/>
    </location>
</feature>
<dbReference type="CDD" id="cd14279">
    <property type="entry name" value="CUE"/>
    <property type="match status" value="1"/>
</dbReference>
<organism evidence="3 4">
    <name type="scientific">Panaeolus cyanescens</name>
    <dbReference type="NCBI Taxonomy" id="181874"/>
    <lineage>
        <taxon>Eukaryota</taxon>
        <taxon>Fungi</taxon>
        <taxon>Dikarya</taxon>
        <taxon>Basidiomycota</taxon>
        <taxon>Agaricomycotina</taxon>
        <taxon>Agaricomycetes</taxon>
        <taxon>Agaricomycetidae</taxon>
        <taxon>Agaricales</taxon>
        <taxon>Agaricineae</taxon>
        <taxon>Galeropsidaceae</taxon>
        <taxon>Panaeolus</taxon>
    </lineage>
</organism>
<feature type="region of interest" description="Disordered" evidence="1">
    <location>
        <begin position="213"/>
        <end position="385"/>
    </location>
</feature>
<feature type="compositionally biased region" description="Low complexity" evidence="1">
    <location>
        <begin position="9"/>
        <end position="35"/>
    </location>
</feature>
<dbReference type="PROSITE" id="PS51140">
    <property type="entry name" value="CUE"/>
    <property type="match status" value="1"/>
</dbReference>
<dbReference type="PANTHER" id="PTHR16461">
    <property type="entry name" value="TOLL-INTERACTING PROTEIN"/>
    <property type="match status" value="1"/>
</dbReference>
<feature type="region of interest" description="Disordered" evidence="1">
    <location>
        <begin position="97"/>
        <end position="118"/>
    </location>
</feature>
<accession>A0A409VA41</accession>
<feature type="region of interest" description="Disordered" evidence="1">
    <location>
        <begin position="132"/>
        <end position="190"/>
    </location>
</feature>
<sequence>MTDNIAAGSANPSSPSNNEVSASSPVSTPSVPPVTQQNSSPSTPQPAPEPEQPSDPRIVGLKAMFPDYDDLVLLSVLDSVGGNQDRAIDMLLAMSDPNYKSEAPPAAGPNAQSRPALTQEELDEQFARSLVMQEQQEQQAWLQANQGGQRPPTVYQSGRPNQTWSPPGQSTSPQSTQADKTMQDIQEQFTKIAETGKKTFGNIFSKVKAKIQEFDQGRPVPSSSNPESSQRWSPPSAAPTSPNVQSSAAYYDPNPTPVQAQQPIAASPPCTSPPITTTTNKGYDVGDDSLIPAASSPPTVKSTSPPLAAEATSSIAPPPATNSGAPIDAGKFGLLPKKPVSLLPQSSATSGPASNNIYDSDDDLEYAENPFDDAQTSTNPAPAKK</sequence>
<dbReference type="SUPFAM" id="SSF46934">
    <property type="entry name" value="UBA-like"/>
    <property type="match status" value="1"/>
</dbReference>
<feature type="compositionally biased region" description="Polar residues" evidence="1">
    <location>
        <begin position="374"/>
        <end position="385"/>
    </location>
</feature>
<dbReference type="GO" id="GO:0006511">
    <property type="term" value="P:ubiquitin-dependent protein catabolic process"/>
    <property type="evidence" value="ECO:0007669"/>
    <property type="project" value="TreeGrafter"/>
</dbReference>
<dbReference type="GO" id="GO:0043130">
    <property type="term" value="F:ubiquitin binding"/>
    <property type="evidence" value="ECO:0007669"/>
    <property type="project" value="InterPro"/>
</dbReference>
<comment type="caution">
    <text evidence="3">The sequence shown here is derived from an EMBL/GenBank/DDBJ whole genome shotgun (WGS) entry which is preliminary data.</text>
</comment>
<dbReference type="PANTHER" id="PTHR16461:SF5">
    <property type="entry name" value="TOLL-INTERACTING PROTEIN"/>
    <property type="match status" value="1"/>
</dbReference>
<evidence type="ECO:0000313" key="3">
    <source>
        <dbReference type="EMBL" id="PPQ63691.1"/>
    </source>
</evidence>
<dbReference type="InterPro" id="IPR003892">
    <property type="entry name" value="CUE"/>
</dbReference>
<feature type="region of interest" description="Disordered" evidence="1">
    <location>
        <begin position="1"/>
        <end position="58"/>
    </location>
</feature>
<evidence type="ECO:0000259" key="2">
    <source>
        <dbReference type="PROSITE" id="PS51140"/>
    </source>
</evidence>
<dbReference type="EMBL" id="NHTK01006114">
    <property type="protein sequence ID" value="PPQ63691.1"/>
    <property type="molecule type" value="Genomic_DNA"/>
</dbReference>
<feature type="compositionally biased region" description="Low complexity" evidence="1">
    <location>
        <begin position="133"/>
        <end position="146"/>
    </location>
</feature>
<proteinExistence type="predicted"/>
<dbReference type="InterPro" id="IPR009060">
    <property type="entry name" value="UBA-like_sf"/>
</dbReference>
<reference evidence="3 4" key="1">
    <citation type="journal article" date="2018" name="Evol. Lett.">
        <title>Horizontal gene cluster transfer increased hallucinogenic mushroom diversity.</title>
        <authorList>
            <person name="Reynolds H.T."/>
            <person name="Vijayakumar V."/>
            <person name="Gluck-Thaler E."/>
            <person name="Korotkin H.B."/>
            <person name="Matheny P.B."/>
            <person name="Slot J.C."/>
        </authorList>
    </citation>
    <scope>NUCLEOTIDE SEQUENCE [LARGE SCALE GENOMIC DNA]</scope>
    <source>
        <strain evidence="3 4">2629</strain>
    </source>
</reference>
<dbReference type="Pfam" id="PF02845">
    <property type="entry name" value="CUE"/>
    <property type="match status" value="1"/>
</dbReference>
<gene>
    <name evidence="3" type="ORF">CVT24_004576</name>
</gene>
<feature type="compositionally biased region" description="Polar residues" evidence="1">
    <location>
        <begin position="343"/>
        <end position="358"/>
    </location>
</feature>
<feature type="compositionally biased region" description="Low complexity" evidence="1">
    <location>
        <begin position="162"/>
        <end position="177"/>
    </location>
</feature>
<evidence type="ECO:0000256" key="1">
    <source>
        <dbReference type="SAM" id="MobiDB-lite"/>
    </source>
</evidence>
<feature type="compositionally biased region" description="Pro residues" evidence="1">
    <location>
        <begin position="43"/>
        <end position="53"/>
    </location>
</feature>
<name>A0A409VA41_9AGAR</name>
<dbReference type="AlphaFoldDB" id="A0A409VA41"/>
<dbReference type="GO" id="GO:0031624">
    <property type="term" value="F:ubiquitin conjugating enzyme binding"/>
    <property type="evidence" value="ECO:0007669"/>
    <property type="project" value="TreeGrafter"/>
</dbReference>
<feature type="domain" description="CUE" evidence="2">
    <location>
        <begin position="53"/>
        <end position="96"/>
    </location>
</feature>
<dbReference type="GO" id="GO:0005737">
    <property type="term" value="C:cytoplasm"/>
    <property type="evidence" value="ECO:0007669"/>
    <property type="project" value="TreeGrafter"/>
</dbReference>
<keyword evidence="4" id="KW-1185">Reference proteome</keyword>
<dbReference type="Gene3D" id="1.10.8.10">
    <property type="entry name" value="DNA helicase RuvA subunit, C-terminal domain"/>
    <property type="match status" value="1"/>
</dbReference>
<protein>
    <recommendedName>
        <fullName evidence="2">CUE domain-containing protein</fullName>
    </recommendedName>
</protein>
<dbReference type="OrthoDB" id="9942608at2759"/>
<evidence type="ECO:0000313" key="4">
    <source>
        <dbReference type="Proteomes" id="UP000284842"/>
    </source>
</evidence>